<dbReference type="RefSeq" id="WP_330957355.1">
    <property type="nucleotide sequence ID" value="NZ_JAZGJQ010000001.1"/>
</dbReference>
<evidence type="ECO:0000313" key="5">
    <source>
        <dbReference type="EMBL" id="MEE6146593.1"/>
    </source>
</evidence>
<sequence>MDSSKPPRVLVASDSFKGSASSARVNDLIEQGLRRACPDVRVRKVLVADGGEGTVEAVVSARGGTIRHVVVPGPLGGSVDAALGLFDGGRSAVVEMASAAGITLSDRSRESALAASTRGVGELVLDAIDHGARRVYVGLGGSATTDGGAGFASALGARLLDDAGAQVAPGAAGLERLARVDLSGLDARLAGAEVVGLTDVTNPLAGPAGAAATFGPQKGLTAADLPAVDAWLGRLGRLLGGAVGADVASLPGAGAAGGLGCALAALCGARLTSGIDFVLDGAGLDEALADADLAITGEGRMDAQSARGKAPVGIARRCARAGVPVIAVVGSRAEDLGDVYSQGIDLVVPALVAPATLEECVARVARNVPVAAETALRAFLLGRKAGAGSPVAQGSPTAPTPRRG</sequence>
<gene>
    <name evidence="5" type="ORF">VXJ25_01080</name>
</gene>
<dbReference type="Pfam" id="PF02595">
    <property type="entry name" value="Gly_kinase"/>
    <property type="match status" value="1"/>
</dbReference>
<keyword evidence="2 4" id="KW-0808">Transferase</keyword>
<dbReference type="NCBIfam" id="TIGR00045">
    <property type="entry name" value="glycerate kinase"/>
    <property type="match status" value="1"/>
</dbReference>
<comment type="similarity">
    <text evidence="1 4">Belongs to the glycerate kinase type-1 family.</text>
</comment>
<dbReference type="InterPro" id="IPR018193">
    <property type="entry name" value="Glyc_kinase_flavodox-like_fold"/>
</dbReference>
<evidence type="ECO:0000256" key="3">
    <source>
        <dbReference type="ARBA" id="ARBA00022777"/>
    </source>
</evidence>
<dbReference type="Proteomes" id="UP001332931">
    <property type="component" value="Unassembled WGS sequence"/>
</dbReference>
<dbReference type="EC" id="2.7.1.31" evidence="5"/>
<dbReference type="InterPro" id="IPR018197">
    <property type="entry name" value="Glycerate_kinase_RE-like"/>
</dbReference>
<evidence type="ECO:0000256" key="4">
    <source>
        <dbReference type="PIRNR" id="PIRNR006078"/>
    </source>
</evidence>
<reference evidence="5 6" key="1">
    <citation type="submission" date="2024-01" db="EMBL/GenBank/DDBJ databases">
        <title>Description of Olsenella sp. nov., isolated from pig feces.</title>
        <authorList>
            <person name="Chang Y.-H."/>
        </authorList>
    </citation>
    <scope>NUCLEOTIDE SEQUENCE [LARGE SCALE GENOMIC DNA]</scope>
    <source>
        <strain evidence="5 6">YH-ols2223</strain>
    </source>
</reference>
<evidence type="ECO:0000313" key="6">
    <source>
        <dbReference type="Proteomes" id="UP001332931"/>
    </source>
</evidence>
<evidence type="ECO:0000256" key="2">
    <source>
        <dbReference type="ARBA" id="ARBA00022679"/>
    </source>
</evidence>
<dbReference type="PIRSF" id="PIRSF006078">
    <property type="entry name" value="GlxK"/>
    <property type="match status" value="1"/>
</dbReference>
<keyword evidence="6" id="KW-1185">Reference proteome</keyword>
<dbReference type="Gene3D" id="3.90.1510.10">
    <property type="entry name" value="Glycerate kinase, domain 2"/>
    <property type="match status" value="1"/>
</dbReference>
<dbReference type="InterPro" id="IPR004381">
    <property type="entry name" value="Glycerate_kinase"/>
</dbReference>
<dbReference type="PANTHER" id="PTHR21599">
    <property type="entry name" value="GLYCERATE KINASE"/>
    <property type="match status" value="1"/>
</dbReference>
<organism evidence="5 6">
    <name type="scientific">Olsenella absiana</name>
    <dbReference type="NCBI Taxonomy" id="3115222"/>
    <lineage>
        <taxon>Bacteria</taxon>
        <taxon>Bacillati</taxon>
        <taxon>Actinomycetota</taxon>
        <taxon>Coriobacteriia</taxon>
        <taxon>Coriobacteriales</taxon>
        <taxon>Atopobiaceae</taxon>
        <taxon>Olsenella</taxon>
    </lineage>
</organism>
<protein>
    <submittedName>
        <fullName evidence="5">Glycerate kinase</fullName>
        <ecNumber evidence="5">2.7.1.31</ecNumber>
    </submittedName>
</protein>
<accession>A0ABU7R7T7</accession>
<dbReference type="Gene3D" id="3.40.50.10350">
    <property type="entry name" value="Glycerate kinase, domain 1"/>
    <property type="match status" value="1"/>
</dbReference>
<proteinExistence type="inferred from homology"/>
<dbReference type="PANTHER" id="PTHR21599:SF0">
    <property type="entry name" value="GLYCERATE KINASE"/>
    <property type="match status" value="1"/>
</dbReference>
<name>A0ABU7R7T7_9ACTN</name>
<evidence type="ECO:0000256" key="1">
    <source>
        <dbReference type="ARBA" id="ARBA00006284"/>
    </source>
</evidence>
<dbReference type="GO" id="GO:0008887">
    <property type="term" value="F:glycerate kinase activity"/>
    <property type="evidence" value="ECO:0007669"/>
    <property type="project" value="UniProtKB-EC"/>
</dbReference>
<dbReference type="EMBL" id="JAZGJQ010000001">
    <property type="protein sequence ID" value="MEE6146593.1"/>
    <property type="molecule type" value="Genomic_DNA"/>
</dbReference>
<comment type="caution">
    <text evidence="5">The sequence shown here is derived from an EMBL/GenBank/DDBJ whole genome shotgun (WGS) entry which is preliminary data.</text>
</comment>
<dbReference type="SUPFAM" id="SSF110738">
    <property type="entry name" value="Glycerate kinase I"/>
    <property type="match status" value="1"/>
</dbReference>
<dbReference type="InterPro" id="IPR036129">
    <property type="entry name" value="Glycerate_kinase_sf"/>
</dbReference>
<keyword evidence="3 4" id="KW-0418">Kinase</keyword>